<dbReference type="Proteomes" id="UP000004394">
    <property type="component" value="Unassembled WGS sequence"/>
</dbReference>
<dbReference type="eggNOG" id="COG0463">
    <property type="taxonomic scope" value="Bacteria"/>
</dbReference>
<evidence type="ECO:0000256" key="6">
    <source>
        <dbReference type="ARBA" id="ARBA00023136"/>
    </source>
</evidence>
<dbReference type="PANTHER" id="PTHR48090:SF1">
    <property type="entry name" value="PROPHAGE BACTOPRENOL GLUCOSYL TRANSFERASE HOMOLOG"/>
    <property type="match status" value="1"/>
</dbReference>
<organism evidence="9 10">
    <name type="scientific">Hoylesella marshii DSM 16973 = JCM 13450</name>
    <dbReference type="NCBI Taxonomy" id="862515"/>
    <lineage>
        <taxon>Bacteria</taxon>
        <taxon>Pseudomonadati</taxon>
        <taxon>Bacteroidota</taxon>
        <taxon>Bacteroidia</taxon>
        <taxon>Bacteroidales</taxon>
        <taxon>Prevotellaceae</taxon>
        <taxon>Hoylesella</taxon>
    </lineage>
</organism>
<accession>E0NSY2</accession>
<dbReference type="RefSeq" id="WP_006949377.1">
    <property type="nucleotide sequence ID" value="NZ_BAJI01000003.1"/>
</dbReference>
<keyword evidence="5 7" id="KW-1133">Transmembrane helix</keyword>
<dbReference type="HOGENOM" id="CLU_033536_11_1_10"/>
<evidence type="ECO:0000256" key="4">
    <source>
        <dbReference type="ARBA" id="ARBA00022692"/>
    </source>
</evidence>
<comment type="caution">
    <text evidence="9">The sequence shown here is derived from an EMBL/GenBank/DDBJ whole genome shotgun (WGS) entry which is preliminary data.</text>
</comment>
<evidence type="ECO:0000313" key="10">
    <source>
        <dbReference type="Proteomes" id="UP000004394"/>
    </source>
</evidence>
<dbReference type="SUPFAM" id="SSF53448">
    <property type="entry name" value="Nucleotide-diphospho-sugar transferases"/>
    <property type="match status" value="1"/>
</dbReference>
<feature type="transmembrane region" description="Helical" evidence="7">
    <location>
        <begin position="7"/>
        <end position="27"/>
    </location>
</feature>
<evidence type="ECO:0000259" key="8">
    <source>
        <dbReference type="Pfam" id="PF00535"/>
    </source>
</evidence>
<keyword evidence="2 9" id="KW-0328">Glycosyltransferase</keyword>
<keyword evidence="6 7" id="KW-0472">Membrane</keyword>
<dbReference type="EC" id="2.4.-.-" evidence="9"/>
<dbReference type="Pfam" id="PF00535">
    <property type="entry name" value="Glycos_transf_2"/>
    <property type="match status" value="1"/>
</dbReference>
<keyword evidence="10" id="KW-1185">Reference proteome</keyword>
<dbReference type="AlphaFoldDB" id="E0NSY2"/>
<evidence type="ECO:0000256" key="5">
    <source>
        <dbReference type="ARBA" id="ARBA00022989"/>
    </source>
</evidence>
<keyword evidence="3 9" id="KW-0808">Transferase</keyword>
<dbReference type="GO" id="GO:0016757">
    <property type="term" value="F:glycosyltransferase activity"/>
    <property type="evidence" value="ECO:0007669"/>
    <property type="project" value="UniProtKB-KW"/>
</dbReference>
<reference evidence="9" key="1">
    <citation type="submission" date="2010-07" db="EMBL/GenBank/DDBJ databases">
        <authorList>
            <person name="Muzny D."/>
            <person name="Qin X."/>
            <person name="Deng J."/>
            <person name="Jiang H."/>
            <person name="Liu Y."/>
            <person name="Qu J."/>
            <person name="Song X.-Z."/>
            <person name="Zhang L."/>
            <person name="Thornton R."/>
            <person name="Coyle M."/>
            <person name="Francisco L."/>
            <person name="Jackson L."/>
            <person name="Javaid M."/>
            <person name="Korchina V."/>
            <person name="Kovar C."/>
            <person name="Mata R."/>
            <person name="Mathew T."/>
            <person name="Ngo R."/>
            <person name="Nguyen L."/>
            <person name="Nguyen N."/>
            <person name="Okwuonu G."/>
            <person name="Ongeri F."/>
            <person name="Pham C."/>
            <person name="Simmons D."/>
            <person name="Wilczek-Boney K."/>
            <person name="Hale W."/>
            <person name="Jakkamsetti A."/>
            <person name="Pham P."/>
            <person name="Ruth R."/>
            <person name="San Lucas F."/>
            <person name="Warren J."/>
            <person name="Zhang J."/>
            <person name="Zhao Z."/>
            <person name="Zhou C."/>
            <person name="Zhu D."/>
            <person name="Lee S."/>
            <person name="Bess C."/>
            <person name="Blankenburg K."/>
            <person name="Forbes L."/>
            <person name="Fu Q."/>
            <person name="Gubbala S."/>
            <person name="Hirani K."/>
            <person name="Jayaseelan J.C."/>
            <person name="Lara F."/>
            <person name="Munidasa M."/>
            <person name="Palculict T."/>
            <person name="Patil S."/>
            <person name="Pu L.-L."/>
            <person name="Saada N."/>
            <person name="Tang L."/>
            <person name="Weissenberger G."/>
            <person name="Zhu Y."/>
            <person name="Hemphill L."/>
            <person name="Shang Y."/>
            <person name="Youmans B."/>
            <person name="Ayvaz T."/>
            <person name="Ross M."/>
            <person name="Santibanez J."/>
            <person name="Aqrawi P."/>
            <person name="Gross S."/>
            <person name="Joshi V."/>
            <person name="Fowler G."/>
            <person name="Nazareth L."/>
            <person name="Reid J."/>
            <person name="Worley K."/>
            <person name="Petrosino J."/>
            <person name="Highlander S."/>
            <person name="Gibbs R."/>
        </authorList>
    </citation>
    <scope>NUCLEOTIDE SEQUENCE [LARGE SCALE GENOMIC DNA]</scope>
    <source>
        <strain evidence="9">DSM 16973</strain>
    </source>
</reference>
<comment type="subcellular location">
    <subcellularLocation>
        <location evidence="1">Membrane</location>
        <topology evidence="1">Multi-pass membrane protein</topology>
    </subcellularLocation>
</comment>
<dbReference type="EMBL" id="AEEI01000043">
    <property type="protein sequence ID" value="EFM01846.1"/>
    <property type="molecule type" value="Genomic_DNA"/>
</dbReference>
<dbReference type="InterPro" id="IPR029044">
    <property type="entry name" value="Nucleotide-diphossugar_trans"/>
</dbReference>
<proteinExistence type="predicted"/>
<evidence type="ECO:0000256" key="1">
    <source>
        <dbReference type="ARBA" id="ARBA00004141"/>
    </source>
</evidence>
<feature type="domain" description="Glycosyltransferase 2-like" evidence="8">
    <location>
        <begin position="25"/>
        <end position="189"/>
    </location>
</feature>
<dbReference type="PANTHER" id="PTHR48090">
    <property type="entry name" value="UNDECAPRENYL-PHOSPHATE 4-DEOXY-4-FORMAMIDO-L-ARABINOSE TRANSFERASE-RELATED"/>
    <property type="match status" value="1"/>
</dbReference>
<gene>
    <name evidence="9" type="ORF">HMPREF0658_1334</name>
</gene>
<evidence type="ECO:0000313" key="9">
    <source>
        <dbReference type="EMBL" id="EFM01846.1"/>
    </source>
</evidence>
<name>E0NSY2_9BACT</name>
<evidence type="ECO:0000256" key="2">
    <source>
        <dbReference type="ARBA" id="ARBA00022676"/>
    </source>
</evidence>
<dbReference type="InterPro" id="IPR050256">
    <property type="entry name" value="Glycosyltransferase_2"/>
</dbReference>
<dbReference type="PROSITE" id="PS51257">
    <property type="entry name" value="PROKAR_LIPOPROTEIN"/>
    <property type="match status" value="1"/>
</dbReference>
<dbReference type="InterPro" id="IPR001173">
    <property type="entry name" value="Glyco_trans_2-like"/>
</dbReference>
<sequence>MHGWRYLYGSPCIIIYLNLSLLIYIIVSCYNEEEVLPQSTEKLRNLLKRLHQETEAEGRLLFVDDGSGDRTWAIIEELSRKYDEISGIKLSHNRGHQVALWAGIQETAGRCDAIISIDADLQDDENAIMEMAKLFVGGADLVYGVRKMRDIDTFFKRFSAETFYKLMHTVDKRMLYNHADFRLMSARAVDALMEYGERNLFLRGLRRKPCSKKLSSLT</sequence>
<keyword evidence="4 7" id="KW-0812">Transmembrane</keyword>
<protein>
    <submittedName>
        <fullName evidence="9">Glycosyltransferase, group 2 family protein</fullName>
        <ecNumber evidence="9">2.4.-.-</ecNumber>
    </submittedName>
</protein>
<dbReference type="Gene3D" id="3.90.550.10">
    <property type="entry name" value="Spore Coat Polysaccharide Biosynthesis Protein SpsA, Chain A"/>
    <property type="match status" value="1"/>
</dbReference>
<dbReference type="CDD" id="cd04187">
    <property type="entry name" value="DPM1_like_bac"/>
    <property type="match status" value="1"/>
</dbReference>
<evidence type="ECO:0000256" key="3">
    <source>
        <dbReference type="ARBA" id="ARBA00022679"/>
    </source>
</evidence>
<dbReference type="GO" id="GO:0005886">
    <property type="term" value="C:plasma membrane"/>
    <property type="evidence" value="ECO:0007669"/>
    <property type="project" value="TreeGrafter"/>
</dbReference>
<evidence type="ECO:0000256" key="7">
    <source>
        <dbReference type="SAM" id="Phobius"/>
    </source>
</evidence>
<dbReference type="BioCyc" id="PMAR862515-HMP:GMOO-1357-MONOMER"/>